<accession>A0ABW0ER27</accession>
<dbReference type="RefSeq" id="WP_378249719.1">
    <property type="nucleotide sequence ID" value="NZ_JBHSKF010000013.1"/>
</dbReference>
<proteinExistence type="predicted"/>
<protein>
    <submittedName>
        <fullName evidence="1">Uncharacterized protein</fullName>
    </submittedName>
</protein>
<gene>
    <name evidence="1" type="ORF">ACFPM7_22595</name>
</gene>
<sequence>MRVEFHHDPRGEALTRVERVDGVVLLMPSFTRKWRVPHDMAHAVTERELGIGTGVFGCVAAGAVFDNMTVADGKPKRTAKAHSDQVLKSAGRSLNVAEILAGALHHFAEHREPFSAGVVRSAWGSMAETPFPWRDGEVAAAFTTLRELADEWSSTDSPLTFSWPEKLRADRPGSSRVPLGVR</sequence>
<dbReference type="EMBL" id="JBHSKF010000013">
    <property type="protein sequence ID" value="MFC5289853.1"/>
    <property type="molecule type" value="Genomic_DNA"/>
</dbReference>
<evidence type="ECO:0000313" key="1">
    <source>
        <dbReference type="EMBL" id="MFC5289853.1"/>
    </source>
</evidence>
<organism evidence="1 2">
    <name type="scientific">Actinokineospora guangxiensis</name>
    <dbReference type="NCBI Taxonomy" id="1490288"/>
    <lineage>
        <taxon>Bacteria</taxon>
        <taxon>Bacillati</taxon>
        <taxon>Actinomycetota</taxon>
        <taxon>Actinomycetes</taxon>
        <taxon>Pseudonocardiales</taxon>
        <taxon>Pseudonocardiaceae</taxon>
        <taxon>Actinokineospora</taxon>
    </lineage>
</organism>
<name>A0ABW0ER27_9PSEU</name>
<comment type="caution">
    <text evidence="1">The sequence shown here is derived from an EMBL/GenBank/DDBJ whole genome shotgun (WGS) entry which is preliminary data.</text>
</comment>
<dbReference type="Proteomes" id="UP001596157">
    <property type="component" value="Unassembled WGS sequence"/>
</dbReference>
<keyword evidence="2" id="KW-1185">Reference proteome</keyword>
<reference evidence="2" key="1">
    <citation type="journal article" date="2019" name="Int. J. Syst. Evol. Microbiol.">
        <title>The Global Catalogue of Microorganisms (GCM) 10K type strain sequencing project: providing services to taxonomists for standard genome sequencing and annotation.</title>
        <authorList>
            <consortium name="The Broad Institute Genomics Platform"/>
            <consortium name="The Broad Institute Genome Sequencing Center for Infectious Disease"/>
            <person name="Wu L."/>
            <person name="Ma J."/>
        </authorList>
    </citation>
    <scope>NUCLEOTIDE SEQUENCE [LARGE SCALE GENOMIC DNA]</scope>
    <source>
        <strain evidence="2">CCUG 59778</strain>
    </source>
</reference>
<evidence type="ECO:0000313" key="2">
    <source>
        <dbReference type="Proteomes" id="UP001596157"/>
    </source>
</evidence>